<evidence type="ECO:0000313" key="8">
    <source>
        <dbReference type="Proteomes" id="UP000825002"/>
    </source>
</evidence>
<gene>
    <name evidence="7" type="primary">snmp2</name>
    <name evidence="7" type="ORF">GZH46_00768</name>
</gene>
<protein>
    <submittedName>
        <fullName evidence="7">Sensory neuron membrane protein 2</fullName>
    </submittedName>
</protein>
<dbReference type="PANTHER" id="PTHR11923:SF51">
    <property type="entry name" value="LYSOSOME MEMBRANE PROTEIN 2"/>
    <property type="match status" value="1"/>
</dbReference>
<evidence type="ECO:0000313" key="7">
    <source>
        <dbReference type="EMBL" id="KAG9510679.1"/>
    </source>
</evidence>
<keyword evidence="8" id="KW-1185">Reference proteome</keyword>
<evidence type="ECO:0000256" key="1">
    <source>
        <dbReference type="ARBA" id="ARBA00004370"/>
    </source>
</evidence>
<evidence type="ECO:0000256" key="3">
    <source>
        <dbReference type="ARBA" id="ARBA00022692"/>
    </source>
</evidence>
<comment type="similarity">
    <text evidence="2">Belongs to the CD36 family.</text>
</comment>
<keyword evidence="4" id="KW-1133">Transmembrane helix</keyword>
<feature type="non-terminal residue" evidence="7">
    <location>
        <position position="1"/>
    </location>
</feature>
<dbReference type="PANTHER" id="PTHR11923">
    <property type="entry name" value="SCAVENGER RECEPTOR CLASS B TYPE-1 SR-B1"/>
    <property type="match status" value="1"/>
</dbReference>
<evidence type="ECO:0000256" key="4">
    <source>
        <dbReference type="ARBA" id="ARBA00022989"/>
    </source>
</evidence>
<organism evidence="7 8">
    <name type="scientific">Fragariocoptes setiger</name>
    <dbReference type="NCBI Taxonomy" id="1670756"/>
    <lineage>
        <taxon>Eukaryota</taxon>
        <taxon>Metazoa</taxon>
        <taxon>Ecdysozoa</taxon>
        <taxon>Arthropoda</taxon>
        <taxon>Chelicerata</taxon>
        <taxon>Arachnida</taxon>
        <taxon>Acari</taxon>
        <taxon>Acariformes</taxon>
        <taxon>Trombidiformes</taxon>
        <taxon>Prostigmata</taxon>
        <taxon>Eupodina</taxon>
        <taxon>Eriophyoidea</taxon>
        <taxon>Phytoptidae</taxon>
        <taxon>Fragariocoptes</taxon>
    </lineage>
</organism>
<name>A0ABQ7SB88_9ACAR</name>
<keyword evidence="6" id="KW-0325">Glycoprotein</keyword>
<dbReference type="Pfam" id="PF01130">
    <property type="entry name" value="CD36"/>
    <property type="match status" value="1"/>
</dbReference>
<keyword evidence="3" id="KW-0812">Transmembrane</keyword>
<comment type="caution">
    <text evidence="7">The sequence shown here is derived from an EMBL/GenBank/DDBJ whole genome shotgun (WGS) entry which is preliminary data.</text>
</comment>
<proteinExistence type="inferred from homology"/>
<accession>A0ABQ7SB88</accession>
<sequence length="324" mass="36376">MRNSARPSKKIIGYSANKYRVFYNFTRYFKLVESESADLDEPLYVINPLYASASGAAPILARTASADMQPMIFVSLNRVADKFNESLIMKTTPRDALLGRKVKMLSAMKKMAATFDIDSPLTKKMPPNDTVGYIHIMNGTYSGPYEVYTGYGASRDLLGEVVSFEGRTEFPWWKGHCRQLQGSAGELRPMPINSTKRLGILVPQSCRLLQLEPVEVIERIEGRTIVYRFAQDSFRSATSNPMNRCFCVDDDPKGHDHCSLDGVLDLSQCSDGAPILLNMGGISIDQKIIDTFDGWRDHYNTGRVEFCGGEVMDHSYLHILEVRV</sequence>
<dbReference type="EMBL" id="JAIFTH010000097">
    <property type="protein sequence ID" value="KAG9510679.1"/>
    <property type="molecule type" value="Genomic_DNA"/>
</dbReference>
<dbReference type="Proteomes" id="UP000825002">
    <property type="component" value="Unassembled WGS sequence"/>
</dbReference>
<dbReference type="InterPro" id="IPR002159">
    <property type="entry name" value="CD36_fam"/>
</dbReference>
<evidence type="ECO:0000256" key="5">
    <source>
        <dbReference type="ARBA" id="ARBA00023136"/>
    </source>
</evidence>
<reference evidence="7 8" key="1">
    <citation type="submission" date="2020-10" db="EMBL/GenBank/DDBJ databases">
        <authorList>
            <person name="Klimov P.B."/>
            <person name="Dyachkov S.M."/>
            <person name="Chetverikov P.E."/>
        </authorList>
    </citation>
    <scope>NUCLEOTIDE SEQUENCE [LARGE SCALE GENOMIC DNA]</scope>
    <source>
        <strain evidence="7">BMOC 18-1129-001#AD2665</strain>
        <tissue evidence="7">Entire mites</tissue>
    </source>
</reference>
<keyword evidence="5" id="KW-0472">Membrane</keyword>
<comment type="subcellular location">
    <subcellularLocation>
        <location evidence="1">Membrane</location>
    </subcellularLocation>
</comment>
<evidence type="ECO:0000256" key="2">
    <source>
        <dbReference type="ARBA" id="ARBA00010532"/>
    </source>
</evidence>
<evidence type="ECO:0000256" key="6">
    <source>
        <dbReference type="ARBA" id="ARBA00023180"/>
    </source>
</evidence>